<evidence type="ECO:0000313" key="1">
    <source>
        <dbReference type="EMBL" id="QEM42205.1"/>
    </source>
</evidence>
<organism evidence="1 2">
    <name type="scientific">Klebsiella phage Soft</name>
    <dbReference type="NCBI Taxonomy" id="2601626"/>
    <lineage>
        <taxon>Viruses</taxon>
        <taxon>Duplodnaviria</taxon>
        <taxon>Heunggongvirae</taxon>
        <taxon>Uroviricota</taxon>
        <taxon>Caudoviricetes</taxon>
        <taxon>Casjensviridae</taxon>
        <taxon>Yonseivirus</taxon>
        <taxon>Yonseivirus soft</taxon>
    </lineage>
</organism>
<name>A0A5C1K8F5_9CAUD</name>
<gene>
    <name evidence="1" type="ORF">CPTSoftv3_087</name>
</gene>
<evidence type="ECO:0000313" key="2">
    <source>
        <dbReference type="Proteomes" id="UP000324815"/>
    </source>
</evidence>
<sequence>MHNMYTDYVLLLILYRFPCFLVTCNKYGEKDMQNSGLSIYYKLFVL</sequence>
<keyword evidence="2" id="KW-1185">Reference proteome</keyword>
<dbReference type="Proteomes" id="UP000324815">
    <property type="component" value="Segment"/>
</dbReference>
<dbReference type="EMBL" id="MN106244">
    <property type="protein sequence ID" value="QEM42205.1"/>
    <property type="molecule type" value="Genomic_DNA"/>
</dbReference>
<reference evidence="1" key="1">
    <citation type="submission" date="2019-06" db="EMBL/GenBank/DDBJ databases">
        <title>Complete genome sequence of Klebsiella pneumonaie chi-like phage Soft.</title>
        <authorList>
            <person name="Michalik J.A."/>
            <person name="Kohler B."/>
            <person name="Liu M."/>
            <person name="Gill J."/>
        </authorList>
    </citation>
    <scope>NUCLEOTIDE SEQUENCE [LARGE SCALE GENOMIC DNA]</scope>
</reference>
<accession>A0A5C1K8F5</accession>
<protein>
    <submittedName>
        <fullName evidence="1">Uncharacterized protein</fullName>
    </submittedName>
</protein>
<proteinExistence type="predicted"/>